<proteinExistence type="predicted"/>
<evidence type="ECO:0000313" key="2">
    <source>
        <dbReference type="EMBL" id="MBB4135630.1"/>
    </source>
</evidence>
<keyword evidence="1" id="KW-0812">Transmembrane</keyword>
<dbReference type="Proteomes" id="UP000551501">
    <property type="component" value="Unassembled WGS sequence"/>
</dbReference>
<evidence type="ECO:0000313" key="3">
    <source>
        <dbReference type="Proteomes" id="UP000551501"/>
    </source>
</evidence>
<name>A0A840F5X1_9ACTN</name>
<dbReference type="AlphaFoldDB" id="A0A840F5X1"/>
<keyword evidence="3" id="KW-1185">Reference proteome</keyword>
<accession>A0A840F5X1</accession>
<keyword evidence="1" id="KW-0472">Membrane</keyword>
<organism evidence="2 3">
    <name type="scientific">Gordonia humi</name>
    <dbReference type="NCBI Taxonomy" id="686429"/>
    <lineage>
        <taxon>Bacteria</taxon>
        <taxon>Bacillati</taxon>
        <taxon>Actinomycetota</taxon>
        <taxon>Actinomycetes</taxon>
        <taxon>Mycobacteriales</taxon>
        <taxon>Gordoniaceae</taxon>
        <taxon>Gordonia</taxon>
    </lineage>
</organism>
<feature type="transmembrane region" description="Helical" evidence="1">
    <location>
        <begin position="18"/>
        <end position="35"/>
    </location>
</feature>
<feature type="transmembrane region" description="Helical" evidence="1">
    <location>
        <begin position="47"/>
        <end position="66"/>
    </location>
</feature>
<evidence type="ECO:0000256" key="1">
    <source>
        <dbReference type="SAM" id="Phobius"/>
    </source>
</evidence>
<dbReference type="EMBL" id="JACIFP010000001">
    <property type="protein sequence ID" value="MBB4135630.1"/>
    <property type="molecule type" value="Genomic_DNA"/>
</dbReference>
<sequence length="69" mass="7072">MTDDQSTETTAEGRRSPFLAVLGVLALLVAGWGLADGPDISSTSAVPWTILVIGVVIGVGLVASGIHRR</sequence>
<gene>
    <name evidence="2" type="ORF">BKA16_002182</name>
</gene>
<protein>
    <submittedName>
        <fullName evidence="2">Uncharacterized protein</fullName>
    </submittedName>
</protein>
<keyword evidence="1" id="KW-1133">Transmembrane helix</keyword>
<comment type="caution">
    <text evidence="2">The sequence shown here is derived from an EMBL/GenBank/DDBJ whole genome shotgun (WGS) entry which is preliminary data.</text>
</comment>
<dbReference type="RefSeq" id="WP_183370650.1">
    <property type="nucleotide sequence ID" value="NZ_BAABHL010000122.1"/>
</dbReference>
<reference evidence="2 3" key="1">
    <citation type="submission" date="2020-08" db="EMBL/GenBank/DDBJ databases">
        <title>Sequencing the genomes of 1000 actinobacteria strains.</title>
        <authorList>
            <person name="Klenk H.-P."/>
        </authorList>
    </citation>
    <scope>NUCLEOTIDE SEQUENCE [LARGE SCALE GENOMIC DNA]</scope>
    <source>
        <strain evidence="2 3">DSM 45298</strain>
    </source>
</reference>